<dbReference type="AlphaFoldDB" id="A0A0M8ZRX9"/>
<dbReference type="SUPFAM" id="SSF46626">
    <property type="entry name" value="Cytochrome c"/>
    <property type="match status" value="1"/>
</dbReference>
<dbReference type="Gene3D" id="1.10.760.10">
    <property type="entry name" value="Cytochrome c-like domain"/>
    <property type="match status" value="1"/>
</dbReference>
<dbReference type="Proteomes" id="UP000053105">
    <property type="component" value="Unassembled WGS sequence"/>
</dbReference>
<proteinExistence type="inferred from homology"/>
<dbReference type="GO" id="GO:0009055">
    <property type="term" value="F:electron transfer activity"/>
    <property type="evidence" value="ECO:0007669"/>
    <property type="project" value="InterPro"/>
</dbReference>
<dbReference type="InterPro" id="IPR002327">
    <property type="entry name" value="Cyt_c_1A/1B"/>
</dbReference>
<comment type="function">
    <text evidence="1">Electron carrier protein. The oxidized form of the cytochrome c heme group can accept an electron from the heme group of the cytochrome c1 subunit of cytochrome reductase. Cytochrome c then transfers this electron to the cytochrome oxidase complex, the final protein carrier in the mitochondrial electron-transport chain.</text>
</comment>
<sequence length="56" mass="6543">SGFHYTEPMKKKGVVWDGENLNEYLEFPMQFIPITKMVYNGVKRAGDRKDIIAYIC</sequence>
<evidence type="ECO:0000256" key="1">
    <source>
        <dbReference type="ARBA" id="ARBA00002555"/>
    </source>
</evidence>
<keyword evidence="4" id="KW-1185">Reference proteome</keyword>
<gene>
    <name evidence="3" type="ORF">WN51_04423</name>
</gene>
<name>A0A0M8ZRX9_9HYME</name>
<evidence type="ECO:0000256" key="2">
    <source>
        <dbReference type="ARBA" id="ARBA00006488"/>
    </source>
</evidence>
<dbReference type="PANTHER" id="PTHR11961">
    <property type="entry name" value="CYTOCHROME C"/>
    <property type="match status" value="1"/>
</dbReference>
<protein>
    <submittedName>
        <fullName evidence="3">Cytochrome c iso-1/iso-2</fullName>
    </submittedName>
</protein>
<dbReference type="EMBL" id="KQ435878">
    <property type="protein sequence ID" value="KOX69910.1"/>
    <property type="molecule type" value="Genomic_DNA"/>
</dbReference>
<comment type="similarity">
    <text evidence="2">Belongs to the cytochrome c family.</text>
</comment>
<organism evidence="3 4">
    <name type="scientific">Melipona quadrifasciata</name>
    <dbReference type="NCBI Taxonomy" id="166423"/>
    <lineage>
        <taxon>Eukaryota</taxon>
        <taxon>Metazoa</taxon>
        <taxon>Ecdysozoa</taxon>
        <taxon>Arthropoda</taxon>
        <taxon>Hexapoda</taxon>
        <taxon>Insecta</taxon>
        <taxon>Pterygota</taxon>
        <taxon>Neoptera</taxon>
        <taxon>Endopterygota</taxon>
        <taxon>Hymenoptera</taxon>
        <taxon>Apocrita</taxon>
        <taxon>Aculeata</taxon>
        <taxon>Apoidea</taxon>
        <taxon>Anthophila</taxon>
        <taxon>Apidae</taxon>
        <taxon>Melipona</taxon>
    </lineage>
</organism>
<accession>A0A0M8ZRX9</accession>
<dbReference type="STRING" id="166423.A0A0M8ZRX9"/>
<feature type="non-terminal residue" evidence="3">
    <location>
        <position position="1"/>
    </location>
</feature>
<dbReference type="PRINTS" id="PR00604">
    <property type="entry name" value="CYTCHRMECIAB"/>
</dbReference>
<dbReference type="OrthoDB" id="449280at2759"/>
<evidence type="ECO:0000313" key="4">
    <source>
        <dbReference type="Proteomes" id="UP000053105"/>
    </source>
</evidence>
<dbReference type="InterPro" id="IPR036909">
    <property type="entry name" value="Cyt_c-like_dom_sf"/>
</dbReference>
<dbReference type="GO" id="GO:0020037">
    <property type="term" value="F:heme binding"/>
    <property type="evidence" value="ECO:0007669"/>
    <property type="project" value="InterPro"/>
</dbReference>
<evidence type="ECO:0000313" key="3">
    <source>
        <dbReference type="EMBL" id="KOX69910.1"/>
    </source>
</evidence>
<reference evidence="3 4" key="1">
    <citation type="submission" date="2015-07" db="EMBL/GenBank/DDBJ databases">
        <title>The genome of Melipona quadrifasciata.</title>
        <authorList>
            <person name="Pan H."/>
            <person name="Kapheim K."/>
        </authorList>
    </citation>
    <scope>NUCLEOTIDE SEQUENCE [LARGE SCALE GENOMIC DNA]</scope>
    <source>
        <strain evidence="3">0111107301</strain>
        <tissue evidence="3">Whole body</tissue>
    </source>
</reference>